<dbReference type="PROSITE" id="PS50096">
    <property type="entry name" value="IQ"/>
    <property type="match status" value="1"/>
</dbReference>
<name>A0A9W6ZCH9_9STRA</name>
<gene>
    <name evidence="3" type="ORF">TrLO_g991</name>
</gene>
<feature type="compositionally biased region" description="Basic and acidic residues" evidence="2">
    <location>
        <begin position="308"/>
        <end position="318"/>
    </location>
</feature>
<accession>A0A9W6ZCH9</accession>
<dbReference type="AlphaFoldDB" id="A0A9W6ZCH9"/>
<feature type="region of interest" description="Disordered" evidence="2">
    <location>
        <begin position="26"/>
        <end position="57"/>
    </location>
</feature>
<feature type="compositionally biased region" description="Basic and acidic residues" evidence="2">
    <location>
        <begin position="32"/>
        <end position="43"/>
    </location>
</feature>
<evidence type="ECO:0000256" key="2">
    <source>
        <dbReference type="SAM" id="MobiDB-lite"/>
    </source>
</evidence>
<dbReference type="OrthoDB" id="10463299at2759"/>
<proteinExistence type="predicted"/>
<dbReference type="Proteomes" id="UP001165122">
    <property type="component" value="Unassembled WGS sequence"/>
</dbReference>
<feature type="coiled-coil region" evidence="1">
    <location>
        <begin position="222"/>
        <end position="263"/>
    </location>
</feature>
<evidence type="ECO:0000256" key="1">
    <source>
        <dbReference type="SAM" id="Coils"/>
    </source>
</evidence>
<comment type="caution">
    <text evidence="3">The sequence shown here is derived from an EMBL/GenBank/DDBJ whole genome shotgun (WGS) entry which is preliminary data.</text>
</comment>
<sequence>MDQHIDLSLADSMGYYRGNDIMIKVSPGRASPLEKRSAQRKEGGNLPGEMPSPPMPSFSAYNWDYEEEEKEVKKNYQVKAERQKVRKQPVASLLKDFASVTDLKKETRAREKMQRNIEDMRRYFRCWIKRDSVARKYACVKMQRWYRGSLQRKKMLRNSGYPDASEMLISWANWWRRGRKKVVEKVVKEELRPELLTFEEIASLRAEVRAATEIAAVSKYHTKSVEDENKILRSNLETLMERHERLEELVQLLLKEVSVLSKQGVAVAVKPDRMPDPPSPKPSVMSFVSAEEGSLRDFKLEPAVTLRTHSEQQEHREENTDEEPG</sequence>
<dbReference type="EMBL" id="BRXW01000409">
    <property type="protein sequence ID" value="GMH51779.1"/>
    <property type="molecule type" value="Genomic_DNA"/>
</dbReference>
<feature type="region of interest" description="Disordered" evidence="2">
    <location>
        <begin position="298"/>
        <end position="325"/>
    </location>
</feature>
<reference evidence="4" key="1">
    <citation type="journal article" date="2023" name="Commun. Biol.">
        <title>Genome analysis of Parmales, the sister group of diatoms, reveals the evolutionary specialization of diatoms from phago-mixotrophs to photoautotrophs.</title>
        <authorList>
            <person name="Ban H."/>
            <person name="Sato S."/>
            <person name="Yoshikawa S."/>
            <person name="Yamada K."/>
            <person name="Nakamura Y."/>
            <person name="Ichinomiya M."/>
            <person name="Sato N."/>
            <person name="Blanc-Mathieu R."/>
            <person name="Endo H."/>
            <person name="Kuwata A."/>
            <person name="Ogata H."/>
        </authorList>
    </citation>
    <scope>NUCLEOTIDE SEQUENCE [LARGE SCALE GENOMIC DNA]</scope>
    <source>
        <strain evidence="4">NIES 3700</strain>
    </source>
</reference>
<protein>
    <submittedName>
        <fullName evidence="3">Uncharacterized protein</fullName>
    </submittedName>
</protein>
<keyword evidence="1" id="KW-0175">Coiled coil</keyword>
<organism evidence="3 4">
    <name type="scientific">Triparma laevis f. longispina</name>
    <dbReference type="NCBI Taxonomy" id="1714387"/>
    <lineage>
        <taxon>Eukaryota</taxon>
        <taxon>Sar</taxon>
        <taxon>Stramenopiles</taxon>
        <taxon>Ochrophyta</taxon>
        <taxon>Bolidophyceae</taxon>
        <taxon>Parmales</taxon>
        <taxon>Triparmaceae</taxon>
        <taxon>Triparma</taxon>
    </lineage>
</organism>
<evidence type="ECO:0000313" key="3">
    <source>
        <dbReference type="EMBL" id="GMH51779.1"/>
    </source>
</evidence>
<keyword evidence="4" id="KW-1185">Reference proteome</keyword>
<evidence type="ECO:0000313" key="4">
    <source>
        <dbReference type="Proteomes" id="UP001165122"/>
    </source>
</evidence>